<evidence type="ECO:0000256" key="3">
    <source>
        <dbReference type="ARBA" id="ARBA00022490"/>
    </source>
</evidence>
<keyword evidence="7" id="KW-0560">Oxidoreductase</keyword>
<dbReference type="Pfam" id="PF14748">
    <property type="entry name" value="P5CR_dimer"/>
    <property type="match status" value="1"/>
</dbReference>
<keyword evidence="5" id="KW-0641">Proline biosynthesis</keyword>
<protein>
    <submittedName>
        <fullName evidence="11">Unannotated protein</fullName>
    </submittedName>
</protein>
<feature type="domain" description="Pyrroline-5-carboxylate reductase dimerisation" evidence="10">
    <location>
        <begin position="159"/>
        <end position="263"/>
    </location>
</feature>
<evidence type="ECO:0000259" key="9">
    <source>
        <dbReference type="Pfam" id="PF03807"/>
    </source>
</evidence>
<dbReference type="Pfam" id="PF03807">
    <property type="entry name" value="F420_oxidored"/>
    <property type="match status" value="1"/>
</dbReference>
<dbReference type="PANTHER" id="PTHR11645">
    <property type="entry name" value="PYRROLINE-5-CARBOXYLATE REDUCTASE"/>
    <property type="match status" value="1"/>
</dbReference>
<evidence type="ECO:0000256" key="4">
    <source>
        <dbReference type="ARBA" id="ARBA00022605"/>
    </source>
</evidence>
<dbReference type="SUPFAM" id="SSF48179">
    <property type="entry name" value="6-phosphogluconate dehydrogenase C-terminal domain-like"/>
    <property type="match status" value="1"/>
</dbReference>
<evidence type="ECO:0000256" key="8">
    <source>
        <dbReference type="ARBA" id="ARBA00029440"/>
    </source>
</evidence>
<sequence>MTQLTFVGGGKMGEALIAGALRGDFAAGQINVIEPDAQRAKTLTEIYGVKVSSDAATVAGADVVVLAVKPQVILQVCGDLKELIAPQALVVSIAAGITTASLEGALATGTSVVRVMPNTPAFVGEGMSVLSAGAHASQADLDAVRAIFEPVSRVLVVDESDQNAVTAISGSGPAYFFYLVEAMEAAGVELGLSAAIARELAVQTAVGASAMLSQTGEDPAVLRGNVTSPGGTTAAAISMLDQAQVRQAIGVAIKAAYQRSIELA</sequence>
<evidence type="ECO:0000256" key="5">
    <source>
        <dbReference type="ARBA" id="ARBA00022650"/>
    </source>
</evidence>
<organism evidence="11">
    <name type="scientific">freshwater metagenome</name>
    <dbReference type="NCBI Taxonomy" id="449393"/>
    <lineage>
        <taxon>unclassified sequences</taxon>
        <taxon>metagenomes</taxon>
        <taxon>ecological metagenomes</taxon>
    </lineage>
</organism>
<dbReference type="InterPro" id="IPR008927">
    <property type="entry name" value="6-PGluconate_DH-like_C_sf"/>
</dbReference>
<comment type="similarity">
    <text evidence="2">Belongs to the pyrroline-5-carboxylate reductase family.</text>
</comment>
<dbReference type="InterPro" id="IPR053790">
    <property type="entry name" value="P5CR-like_CS"/>
</dbReference>
<dbReference type="FunFam" id="1.10.3730.10:FF:000001">
    <property type="entry name" value="Pyrroline-5-carboxylate reductase"/>
    <property type="match status" value="1"/>
</dbReference>
<dbReference type="GO" id="GO:0055129">
    <property type="term" value="P:L-proline biosynthetic process"/>
    <property type="evidence" value="ECO:0007669"/>
    <property type="project" value="TreeGrafter"/>
</dbReference>
<dbReference type="InterPro" id="IPR029036">
    <property type="entry name" value="P5CR_dimer"/>
</dbReference>
<dbReference type="FunFam" id="3.40.50.720:FF:000190">
    <property type="entry name" value="Pyrroline-5-carboxylate reductase"/>
    <property type="match status" value="1"/>
</dbReference>
<name>A0A6J7CJ78_9ZZZZ</name>
<dbReference type="Gene3D" id="3.40.50.720">
    <property type="entry name" value="NAD(P)-binding Rossmann-like Domain"/>
    <property type="match status" value="1"/>
</dbReference>
<dbReference type="Gene3D" id="1.10.3730.10">
    <property type="entry name" value="ProC C-terminal domain-like"/>
    <property type="match status" value="1"/>
</dbReference>
<dbReference type="HAMAP" id="MF_01925">
    <property type="entry name" value="P5C_reductase"/>
    <property type="match status" value="1"/>
</dbReference>
<dbReference type="GO" id="GO:0004735">
    <property type="term" value="F:pyrroline-5-carboxylate reductase activity"/>
    <property type="evidence" value="ECO:0007669"/>
    <property type="project" value="InterPro"/>
</dbReference>
<dbReference type="InterPro" id="IPR000304">
    <property type="entry name" value="Pyrroline-COOH_reductase"/>
</dbReference>
<evidence type="ECO:0000256" key="7">
    <source>
        <dbReference type="ARBA" id="ARBA00023002"/>
    </source>
</evidence>
<reference evidence="11" key="1">
    <citation type="submission" date="2020-05" db="EMBL/GenBank/DDBJ databases">
        <authorList>
            <person name="Chiriac C."/>
            <person name="Salcher M."/>
            <person name="Ghai R."/>
            <person name="Kavagutti S V."/>
        </authorList>
    </citation>
    <scope>NUCLEOTIDE SEQUENCE</scope>
</reference>
<dbReference type="NCBIfam" id="TIGR00112">
    <property type="entry name" value="proC"/>
    <property type="match status" value="1"/>
</dbReference>
<dbReference type="PROSITE" id="PS00521">
    <property type="entry name" value="P5CR"/>
    <property type="match status" value="1"/>
</dbReference>
<evidence type="ECO:0000256" key="6">
    <source>
        <dbReference type="ARBA" id="ARBA00022857"/>
    </source>
</evidence>
<evidence type="ECO:0000259" key="10">
    <source>
        <dbReference type="Pfam" id="PF14748"/>
    </source>
</evidence>
<evidence type="ECO:0000313" key="11">
    <source>
        <dbReference type="EMBL" id="CAB4857996.1"/>
    </source>
</evidence>
<accession>A0A6J7CJ78</accession>
<dbReference type="AlphaFoldDB" id="A0A6J7CJ78"/>
<dbReference type="PIRSF" id="PIRSF000193">
    <property type="entry name" value="Pyrrol-5-carb_rd"/>
    <property type="match status" value="1"/>
</dbReference>
<dbReference type="InterPro" id="IPR036291">
    <property type="entry name" value="NAD(P)-bd_dom_sf"/>
</dbReference>
<evidence type="ECO:0000256" key="1">
    <source>
        <dbReference type="ARBA" id="ARBA00004496"/>
    </source>
</evidence>
<evidence type="ECO:0000256" key="2">
    <source>
        <dbReference type="ARBA" id="ARBA00005525"/>
    </source>
</evidence>
<keyword evidence="3" id="KW-0963">Cytoplasm</keyword>
<gene>
    <name evidence="11" type="ORF">UFOPK3401_00093</name>
</gene>
<keyword evidence="4" id="KW-0028">Amino-acid biosynthesis</keyword>
<keyword evidence="6" id="KW-0521">NADP</keyword>
<dbReference type="EMBL" id="CAFBLM010000002">
    <property type="protein sequence ID" value="CAB4857996.1"/>
    <property type="molecule type" value="Genomic_DNA"/>
</dbReference>
<proteinExistence type="inferred from homology"/>
<dbReference type="PANTHER" id="PTHR11645:SF0">
    <property type="entry name" value="PYRROLINE-5-CARBOXYLATE REDUCTASE 3"/>
    <property type="match status" value="1"/>
</dbReference>
<dbReference type="InterPro" id="IPR028939">
    <property type="entry name" value="P5C_Rdtase_cat_N"/>
</dbReference>
<feature type="domain" description="Pyrroline-5-carboxylate reductase catalytic N-terminal" evidence="9">
    <location>
        <begin position="4"/>
        <end position="96"/>
    </location>
</feature>
<comment type="pathway">
    <text evidence="8">Amino-acid biosynthesis.</text>
</comment>
<comment type="subcellular location">
    <subcellularLocation>
        <location evidence="1">Cytoplasm</location>
    </subcellularLocation>
</comment>
<dbReference type="GO" id="GO:0005737">
    <property type="term" value="C:cytoplasm"/>
    <property type="evidence" value="ECO:0007669"/>
    <property type="project" value="UniProtKB-SubCell"/>
</dbReference>
<dbReference type="SUPFAM" id="SSF51735">
    <property type="entry name" value="NAD(P)-binding Rossmann-fold domains"/>
    <property type="match status" value="1"/>
</dbReference>